<keyword evidence="3" id="KW-1185">Reference proteome</keyword>
<sequence>MSAPAPDPKDDAKQERSNAVVWALASAAVAVGLLMYAGRIEPGKQKTYYILAGLAAAVAAVNGYGAWSLYKNAHPPAAK</sequence>
<organism evidence="2 3">
    <name type="scientific">Gemmata obscuriglobus</name>
    <dbReference type="NCBI Taxonomy" id="114"/>
    <lineage>
        <taxon>Bacteria</taxon>
        <taxon>Pseudomonadati</taxon>
        <taxon>Planctomycetota</taxon>
        <taxon>Planctomycetia</taxon>
        <taxon>Gemmatales</taxon>
        <taxon>Gemmataceae</taxon>
        <taxon>Gemmata</taxon>
    </lineage>
</organism>
<feature type="transmembrane region" description="Helical" evidence="1">
    <location>
        <begin position="20"/>
        <end position="37"/>
    </location>
</feature>
<keyword evidence="1" id="KW-0812">Transmembrane</keyword>
<dbReference type="RefSeq" id="WP_010036399.1">
    <property type="nucleotide sequence ID" value="NZ_CP025958.1"/>
</dbReference>
<gene>
    <name evidence="2" type="ORF">C1280_23485</name>
</gene>
<reference evidence="2 3" key="1">
    <citation type="submission" date="2018-01" db="EMBL/GenBank/DDBJ databases">
        <title>G. obscuriglobus.</title>
        <authorList>
            <person name="Franke J."/>
            <person name="Blomberg W."/>
            <person name="Selmecki A."/>
        </authorList>
    </citation>
    <scope>NUCLEOTIDE SEQUENCE [LARGE SCALE GENOMIC DNA]</scope>
    <source>
        <strain evidence="2 3">DSM 5831</strain>
    </source>
</reference>
<dbReference type="EMBL" id="CP025958">
    <property type="protein sequence ID" value="AWM39667.1"/>
    <property type="molecule type" value="Genomic_DNA"/>
</dbReference>
<keyword evidence="1" id="KW-0472">Membrane</keyword>
<dbReference type="KEGG" id="gog:C1280_23485"/>
<keyword evidence="1" id="KW-1133">Transmembrane helix</keyword>
<evidence type="ECO:0000256" key="1">
    <source>
        <dbReference type="SAM" id="Phobius"/>
    </source>
</evidence>
<proteinExistence type="predicted"/>
<evidence type="ECO:0000313" key="3">
    <source>
        <dbReference type="Proteomes" id="UP000245802"/>
    </source>
</evidence>
<name>A0A2Z3H807_9BACT</name>
<dbReference type="Proteomes" id="UP000245802">
    <property type="component" value="Chromosome"/>
</dbReference>
<dbReference type="AlphaFoldDB" id="A0A2Z3H807"/>
<evidence type="ECO:0000313" key="2">
    <source>
        <dbReference type="EMBL" id="AWM39667.1"/>
    </source>
</evidence>
<accession>A0A2Z3H807</accession>
<feature type="transmembrane region" description="Helical" evidence="1">
    <location>
        <begin position="49"/>
        <end position="70"/>
    </location>
</feature>
<protein>
    <submittedName>
        <fullName evidence="2">Uncharacterized protein</fullName>
    </submittedName>
</protein>